<dbReference type="InterPro" id="IPR053151">
    <property type="entry name" value="RNase_H-like"/>
</dbReference>
<dbReference type="EMBL" id="JACGWJ010001001">
    <property type="protein sequence ID" value="KAL0285876.1"/>
    <property type="molecule type" value="Genomic_DNA"/>
</dbReference>
<dbReference type="Gene3D" id="3.30.420.10">
    <property type="entry name" value="Ribonuclease H-like superfamily/Ribonuclease H"/>
    <property type="match status" value="1"/>
</dbReference>
<reference evidence="2" key="2">
    <citation type="journal article" date="2024" name="Plant">
        <title>Genomic evolution and insights into agronomic trait innovations of Sesamum species.</title>
        <authorList>
            <person name="Miao H."/>
            <person name="Wang L."/>
            <person name="Qu L."/>
            <person name="Liu H."/>
            <person name="Sun Y."/>
            <person name="Le M."/>
            <person name="Wang Q."/>
            <person name="Wei S."/>
            <person name="Zheng Y."/>
            <person name="Lin W."/>
            <person name="Duan Y."/>
            <person name="Cao H."/>
            <person name="Xiong S."/>
            <person name="Wang X."/>
            <person name="Wei L."/>
            <person name="Li C."/>
            <person name="Ma Q."/>
            <person name="Ju M."/>
            <person name="Zhao R."/>
            <person name="Li G."/>
            <person name="Mu C."/>
            <person name="Tian Q."/>
            <person name="Mei H."/>
            <person name="Zhang T."/>
            <person name="Gao T."/>
            <person name="Zhang H."/>
        </authorList>
    </citation>
    <scope>NUCLEOTIDE SEQUENCE</scope>
    <source>
        <strain evidence="2">G02</strain>
    </source>
</reference>
<dbReference type="CDD" id="cd06222">
    <property type="entry name" value="RNase_H_like"/>
    <property type="match status" value="1"/>
</dbReference>
<protein>
    <recommendedName>
        <fullName evidence="1">RNase H type-1 domain-containing protein</fullName>
    </recommendedName>
</protein>
<dbReference type="SUPFAM" id="SSF53098">
    <property type="entry name" value="Ribonuclease H-like"/>
    <property type="match status" value="1"/>
</dbReference>
<proteinExistence type="predicted"/>
<name>A0AAW2IUT1_SESRA</name>
<dbReference type="InterPro" id="IPR036397">
    <property type="entry name" value="RNaseH_sf"/>
</dbReference>
<dbReference type="GO" id="GO:0003676">
    <property type="term" value="F:nucleic acid binding"/>
    <property type="evidence" value="ECO:0007669"/>
    <property type="project" value="InterPro"/>
</dbReference>
<dbReference type="Pfam" id="PF13456">
    <property type="entry name" value="RVT_3"/>
    <property type="match status" value="1"/>
</dbReference>
<comment type="caution">
    <text evidence="2">The sequence shown here is derived from an EMBL/GenBank/DDBJ whole genome shotgun (WGS) entry which is preliminary data.</text>
</comment>
<dbReference type="InterPro" id="IPR012337">
    <property type="entry name" value="RNaseH-like_sf"/>
</dbReference>
<dbReference type="InterPro" id="IPR044730">
    <property type="entry name" value="RNase_H-like_dom_plant"/>
</dbReference>
<evidence type="ECO:0000259" key="1">
    <source>
        <dbReference type="Pfam" id="PF13456"/>
    </source>
</evidence>
<organism evidence="2">
    <name type="scientific">Sesamum radiatum</name>
    <name type="common">Black benniseed</name>
    <dbReference type="NCBI Taxonomy" id="300843"/>
    <lineage>
        <taxon>Eukaryota</taxon>
        <taxon>Viridiplantae</taxon>
        <taxon>Streptophyta</taxon>
        <taxon>Embryophyta</taxon>
        <taxon>Tracheophyta</taxon>
        <taxon>Spermatophyta</taxon>
        <taxon>Magnoliopsida</taxon>
        <taxon>eudicotyledons</taxon>
        <taxon>Gunneridae</taxon>
        <taxon>Pentapetalae</taxon>
        <taxon>asterids</taxon>
        <taxon>lamiids</taxon>
        <taxon>Lamiales</taxon>
        <taxon>Pedaliaceae</taxon>
        <taxon>Sesamum</taxon>
    </lineage>
</organism>
<gene>
    <name evidence="2" type="ORF">Sradi_7160800</name>
</gene>
<dbReference type="AlphaFoldDB" id="A0AAW2IUT1"/>
<sequence>MKPEHAQGDLFVLNSLNIPLQPRIQLQKAIIVHWRKPQEGLYKLNTDGASKGIPDISGVGGILRDHLGRDKGFRSIWIETDAKAVIMLISSPRQRARNVQNTLQRIRKILSQKDYRISHIFREGNQAVDFLANRACTSQQLCILHEDGLTGKVKGIVILDSSGLPYIRFKTCQKPLGLRGILALVKVFVKMFLVDYLLDLVLKFLFLKWSCQHAQLWETMAPALSAILSYLCKTASTL</sequence>
<dbReference type="PANTHER" id="PTHR47723">
    <property type="entry name" value="OS05G0353850 PROTEIN"/>
    <property type="match status" value="1"/>
</dbReference>
<evidence type="ECO:0000313" key="2">
    <source>
        <dbReference type="EMBL" id="KAL0285876.1"/>
    </source>
</evidence>
<dbReference type="InterPro" id="IPR002156">
    <property type="entry name" value="RNaseH_domain"/>
</dbReference>
<dbReference type="PANTHER" id="PTHR47723:SF19">
    <property type="entry name" value="POLYNUCLEOTIDYL TRANSFERASE, RIBONUCLEASE H-LIKE SUPERFAMILY PROTEIN"/>
    <property type="match status" value="1"/>
</dbReference>
<feature type="domain" description="RNase H type-1" evidence="1">
    <location>
        <begin position="70"/>
        <end position="135"/>
    </location>
</feature>
<accession>A0AAW2IUT1</accession>
<dbReference type="GO" id="GO:0004523">
    <property type="term" value="F:RNA-DNA hybrid ribonuclease activity"/>
    <property type="evidence" value="ECO:0007669"/>
    <property type="project" value="InterPro"/>
</dbReference>
<reference evidence="2" key="1">
    <citation type="submission" date="2020-06" db="EMBL/GenBank/DDBJ databases">
        <authorList>
            <person name="Li T."/>
            <person name="Hu X."/>
            <person name="Zhang T."/>
            <person name="Song X."/>
            <person name="Zhang H."/>
            <person name="Dai N."/>
            <person name="Sheng W."/>
            <person name="Hou X."/>
            <person name="Wei L."/>
        </authorList>
    </citation>
    <scope>NUCLEOTIDE SEQUENCE</scope>
    <source>
        <strain evidence="2">G02</strain>
        <tissue evidence="2">Leaf</tissue>
    </source>
</reference>